<evidence type="ECO:0000256" key="4">
    <source>
        <dbReference type="ARBA" id="ARBA00022723"/>
    </source>
</evidence>
<dbReference type="AlphaFoldDB" id="A0A220U5P0"/>
<dbReference type="InterPro" id="IPR020550">
    <property type="entry name" value="Inositol_monophosphatase_CS"/>
</dbReference>
<dbReference type="Gene3D" id="3.40.190.80">
    <property type="match status" value="1"/>
</dbReference>
<dbReference type="FunFam" id="3.30.540.10:FF:000003">
    <property type="entry name" value="Inositol-1-monophosphatase"/>
    <property type="match status" value="1"/>
</dbReference>
<feature type="binding site" evidence="7">
    <location>
        <position position="217"/>
    </location>
    <ligand>
        <name>Mg(2+)</name>
        <dbReference type="ChEBI" id="CHEBI:18420"/>
        <label>1</label>
        <note>catalytic</note>
    </ligand>
</feature>
<dbReference type="PANTHER" id="PTHR20854:SF4">
    <property type="entry name" value="INOSITOL-1-MONOPHOSPHATASE-RELATED"/>
    <property type="match status" value="1"/>
</dbReference>
<evidence type="ECO:0000313" key="8">
    <source>
        <dbReference type="EMBL" id="ASK63624.1"/>
    </source>
</evidence>
<keyword evidence="6 7" id="KW-0460">Magnesium</keyword>
<dbReference type="GO" id="GO:0007165">
    <property type="term" value="P:signal transduction"/>
    <property type="evidence" value="ECO:0007669"/>
    <property type="project" value="TreeGrafter"/>
</dbReference>
<accession>A0A220U5P0</accession>
<evidence type="ECO:0000256" key="5">
    <source>
        <dbReference type="ARBA" id="ARBA00022801"/>
    </source>
</evidence>
<dbReference type="GO" id="GO:0006020">
    <property type="term" value="P:inositol metabolic process"/>
    <property type="evidence" value="ECO:0007669"/>
    <property type="project" value="TreeGrafter"/>
</dbReference>
<evidence type="ECO:0000256" key="6">
    <source>
        <dbReference type="ARBA" id="ARBA00022842"/>
    </source>
</evidence>
<keyword evidence="5" id="KW-0378">Hydrolase</keyword>
<feature type="binding site" evidence="7">
    <location>
        <position position="92"/>
    </location>
    <ligand>
        <name>Mg(2+)</name>
        <dbReference type="ChEBI" id="CHEBI:18420"/>
        <label>1</label>
        <note>catalytic</note>
    </ligand>
</feature>
<feature type="binding site" evidence="7">
    <location>
        <position position="89"/>
    </location>
    <ligand>
        <name>Mg(2+)</name>
        <dbReference type="ChEBI" id="CHEBI:18420"/>
        <label>1</label>
        <note>catalytic</note>
    </ligand>
</feature>
<dbReference type="RefSeq" id="WP_089062883.1">
    <property type="nucleotide sequence ID" value="NZ_CP022315.1"/>
</dbReference>
<keyword evidence="4 7" id="KW-0479">Metal-binding</keyword>
<gene>
    <name evidence="8" type="ORF">CFK37_16395</name>
</gene>
<dbReference type="KEGG" id="vil:CFK37_16395"/>
<dbReference type="PRINTS" id="PR00377">
    <property type="entry name" value="IMPHPHTASES"/>
</dbReference>
<evidence type="ECO:0000256" key="1">
    <source>
        <dbReference type="ARBA" id="ARBA00001033"/>
    </source>
</evidence>
<dbReference type="CDD" id="cd01637">
    <property type="entry name" value="IMPase_like"/>
    <property type="match status" value="1"/>
</dbReference>
<feature type="binding site" evidence="7">
    <location>
        <position position="71"/>
    </location>
    <ligand>
        <name>Mg(2+)</name>
        <dbReference type="ChEBI" id="CHEBI:18420"/>
        <label>1</label>
        <note>catalytic</note>
    </ligand>
</feature>
<dbReference type="PANTHER" id="PTHR20854">
    <property type="entry name" value="INOSITOL MONOPHOSPHATASE"/>
    <property type="match status" value="1"/>
</dbReference>
<sequence length="274" mass="30881">MNEKIRSQLYQDAKQWIKEAGTTIREKINDPLIVDTKSNPNDLVTTMDKETEKYFVNKIKTKYDDHQLLSEEGFGDKVKSLDGTVWIIDPIDGTMNFVQQKRNFAISVGIYHDGVGEIGFIYNVMDDVLYSAIKGEGAYKNGVKIPPLKEKVPFEKAMISLNHFWLCENRLVEEEVMQELVKTVRGTRTYGSAALEFAYVAEGIMDGYLTMRLAPWDIAAGIVIVNEVGGVTTNVAGEKINMLVNNSILVCHPSIQKTIIKDYIIKGKKRLGHN</sequence>
<dbReference type="SUPFAM" id="SSF56655">
    <property type="entry name" value="Carbohydrate phosphatase"/>
    <property type="match status" value="1"/>
</dbReference>
<comment type="catalytic activity">
    <reaction evidence="1">
        <text>a myo-inositol phosphate + H2O = myo-inositol + phosphate</text>
        <dbReference type="Rhea" id="RHEA:24056"/>
        <dbReference type="ChEBI" id="CHEBI:15377"/>
        <dbReference type="ChEBI" id="CHEBI:17268"/>
        <dbReference type="ChEBI" id="CHEBI:43474"/>
        <dbReference type="ChEBI" id="CHEBI:84139"/>
        <dbReference type="EC" id="3.1.3.25"/>
    </reaction>
</comment>
<evidence type="ECO:0000313" key="9">
    <source>
        <dbReference type="Proteomes" id="UP000198312"/>
    </source>
</evidence>
<dbReference type="GO" id="GO:0046872">
    <property type="term" value="F:metal ion binding"/>
    <property type="evidence" value="ECO:0007669"/>
    <property type="project" value="UniProtKB-KW"/>
</dbReference>
<dbReference type="Proteomes" id="UP000198312">
    <property type="component" value="Chromosome"/>
</dbReference>
<dbReference type="PROSITE" id="PS00630">
    <property type="entry name" value="IMP_2"/>
    <property type="match status" value="1"/>
</dbReference>
<dbReference type="EMBL" id="CP022315">
    <property type="protein sequence ID" value="ASK63624.1"/>
    <property type="molecule type" value="Genomic_DNA"/>
</dbReference>
<dbReference type="EC" id="3.1.3.25" evidence="3"/>
<dbReference type="GO" id="GO:0046854">
    <property type="term" value="P:phosphatidylinositol phosphate biosynthetic process"/>
    <property type="evidence" value="ECO:0007669"/>
    <property type="project" value="InterPro"/>
</dbReference>
<dbReference type="InterPro" id="IPR000760">
    <property type="entry name" value="Inositol_monophosphatase-like"/>
</dbReference>
<reference evidence="8 9" key="1">
    <citation type="submission" date="2017-07" db="EMBL/GenBank/DDBJ databases">
        <title>Virgibacillus sp. LM2416.</title>
        <authorList>
            <person name="Tak E.J."/>
            <person name="Bae J.-W."/>
        </authorList>
    </citation>
    <scope>NUCLEOTIDE SEQUENCE [LARGE SCALE GENOMIC DNA]</scope>
    <source>
        <strain evidence="8 9">LM2416</strain>
    </source>
</reference>
<evidence type="ECO:0000256" key="7">
    <source>
        <dbReference type="PIRSR" id="PIRSR600760-2"/>
    </source>
</evidence>
<protein>
    <recommendedName>
        <fullName evidence="3">inositol-phosphate phosphatase</fullName>
        <ecNumber evidence="3">3.1.3.25</ecNumber>
    </recommendedName>
</protein>
<proteinExistence type="predicted"/>
<comment type="cofactor">
    <cofactor evidence="2 7">
        <name>Mg(2+)</name>
        <dbReference type="ChEBI" id="CHEBI:18420"/>
    </cofactor>
</comment>
<organism evidence="8 9">
    <name type="scientific">Virgibacillus phasianinus</name>
    <dbReference type="NCBI Taxonomy" id="2017483"/>
    <lineage>
        <taxon>Bacteria</taxon>
        <taxon>Bacillati</taxon>
        <taxon>Bacillota</taxon>
        <taxon>Bacilli</taxon>
        <taxon>Bacillales</taxon>
        <taxon>Bacillaceae</taxon>
        <taxon>Virgibacillus</taxon>
    </lineage>
</organism>
<feature type="binding site" evidence="7">
    <location>
        <position position="91"/>
    </location>
    <ligand>
        <name>Mg(2+)</name>
        <dbReference type="ChEBI" id="CHEBI:18420"/>
        <label>1</label>
        <note>catalytic</note>
    </ligand>
</feature>
<keyword evidence="9" id="KW-1185">Reference proteome</keyword>
<dbReference type="OrthoDB" id="9772456at2"/>
<name>A0A220U5P0_9BACI</name>
<dbReference type="Pfam" id="PF00459">
    <property type="entry name" value="Inositol_P"/>
    <property type="match status" value="1"/>
</dbReference>
<evidence type="ECO:0000256" key="3">
    <source>
        <dbReference type="ARBA" id="ARBA00013106"/>
    </source>
</evidence>
<dbReference type="GO" id="GO:0008934">
    <property type="term" value="F:inositol monophosphate 1-phosphatase activity"/>
    <property type="evidence" value="ECO:0007669"/>
    <property type="project" value="TreeGrafter"/>
</dbReference>
<dbReference type="Gene3D" id="3.30.540.10">
    <property type="entry name" value="Fructose-1,6-Bisphosphatase, subunit A, domain 1"/>
    <property type="match status" value="1"/>
</dbReference>
<evidence type="ECO:0000256" key="2">
    <source>
        <dbReference type="ARBA" id="ARBA00001946"/>
    </source>
</evidence>